<dbReference type="OrthoDB" id="5816932at2"/>
<dbReference type="PANTHER" id="PTHR30055:SF226">
    <property type="entry name" value="HTH-TYPE TRANSCRIPTIONAL REGULATOR PKSA"/>
    <property type="match status" value="1"/>
</dbReference>
<reference evidence="4 5" key="1">
    <citation type="submission" date="2013-06" db="EMBL/GenBank/DDBJ databases">
        <title>Draft genome sequence of Thauera terpenica.</title>
        <authorList>
            <person name="Liu B."/>
            <person name="Frostegard A.H."/>
            <person name="Shapleigh J.P."/>
        </authorList>
    </citation>
    <scope>NUCLEOTIDE SEQUENCE [LARGE SCALE GENOMIC DNA]</scope>
    <source>
        <strain evidence="4 5">58Eu</strain>
    </source>
</reference>
<dbReference type="STRING" id="1348657.M622_04435"/>
<dbReference type="RefSeq" id="WP_021250045.1">
    <property type="nucleotide sequence ID" value="NZ_ATJV01000070.1"/>
</dbReference>
<evidence type="ECO:0000259" key="3">
    <source>
        <dbReference type="PROSITE" id="PS50977"/>
    </source>
</evidence>
<dbReference type="EMBL" id="ATJV01000070">
    <property type="protein sequence ID" value="EPZ14703.1"/>
    <property type="molecule type" value="Genomic_DNA"/>
</dbReference>
<sequence>MRQAIVDAAIHCFAARGYATTTNREIAAFAGVTSSLLYHYFDDKAALFRAAVMDVNLKLLDLYRASALEAPDAPSMQQLSLGVERAIEFAGQRPEVMRFAGLAVGEILRHPELRISRDEGSEAFPMLFRELLERAHRRGELDPDVDIDAGVRVLSACMTRLAGMHGEVASHEEFARSMRTFERMLRGGLMRVPPSVT</sequence>
<feature type="DNA-binding region" description="H-T-H motif" evidence="2">
    <location>
        <begin position="22"/>
        <end position="41"/>
    </location>
</feature>
<evidence type="ECO:0000313" key="5">
    <source>
        <dbReference type="Proteomes" id="UP000015455"/>
    </source>
</evidence>
<dbReference type="AlphaFoldDB" id="T0AVV7"/>
<dbReference type="Proteomes" id="UP000015455">
    <property type="component" value="Unassembled WGS sequence"/>
</dbReference>
<keyword evidence="1 2" id="KW-0238">DNA-binding</keyword>
<keyword evidence="5" id="KW-1185">Reference proteome</keyword>
<dbReference type="PROSITE" id="PS50977">
    <property type="entry name" value="HTH_TETR_2"/>
    <property type="match status" value="1"/>
</dbReference>
<dbReference type="SUPFAM" id="SSF48498">
    <property type="entry name" value="Tetracyclin repressor-like, C-terminal domain"/>
    <property type="match status" value="1"/>
</dbReference>
<comment type="caution">
    <text evidence="4">The sequence shown here is derived from an EMBL/GenBank/DDBJ whole genome shotgun (WGS) entry which is preliminary data.</text>
</comment>
<dbReference type="SUPFAM" id="SSF46689">
    <property type="entry name" value="Homeodomain-like"/>
    <property type="match status" value="1"/>
</dbReference>
<evidence type="ECO:0000256" key="1">
    <source>
        <dbReference type="ARBA" id="ARBA00023125"/>
    </source>
</evidence>
<dbReference type="InterPro" id="IPR001647">
    <property type="entry name" value="HTH_TetR"/>
</dbReference>
<dbReference type="Gene3D" id="1.10.357.10">
    <property type="entry name" value="Tetracycline Repressor, domain 2"/>
    <property type="match status" value="1"/>
</dbReference>
<feature type="domain" description="HTH tetR-type" evidence="3">
    <location>
        <begin position="1"/>
        <end position="59"/>
    </location>
</feature>
<accession>T0AVV7</accession>
<protein>
    <recommendedName>
        <fullName evidence="3">HTH tetR-type domain-containing protein</fullName>
    </recommendedName>
</protein>
<dbReference type="GO" id="GO:0003700">
    <property type="term" value="F:DNA-binding transcription factor activity"/>
    <property type="evidence" value="ECO:0007669"/>
    <property type="project" value="TreeGrafter"/>
</dbReference>
<proteinExistence type="predicted"/>
<dbReference type="InterPro" id="IPR036271">
    <property type="entry name" value="Tet_transcr_reg_TetR-rel_C_sf"/>
</dbReference>
<gene>
    <name evidence="4" type="ORF">M622_04435</name>
</gene>
<dbReference type="GO" id="GO:0000976">
    <property type="term" value="F:transcription cis-regulatory region binding"/>
    <property type="evidence" value="ECO:0007669"/>
    <property type="project" value="TreeGrafter"/>
</dbReference>
<dbReference type="PATRIC" id="fig|1348657.5.peg.2644"/>
<evidence type="ECO:0000256" key="2">
    <source>
        <dbReference type="PROSITE-ProRule" id="PRU00335"/>
    </source>
</evidence>
<name>T0AVV7_9RHOO</name>
<evidence type="ECO:0000313" key="4">
    <source>
        <dbReference type="EMBL" id="EPZ14703.1"/>
    </source>
</evidence>
<dbReference type="InterPro" id="IPR050109">
    <property type="entry name" value="HTH-type_TetR-like_transc_reg"/>
</dbReference>
<dbReference type="eggNOG" id="COG1309">
    <property type="taxonomic scope" value="Bacteria"/>
</dbReference>
<dbReference type="PRINTS" id="PR00455">
    <property type="entry name" value="HTHTETR"/>
</dbReference>
<organism evidence="4 5">
    <name type="scientific">Thauera terpenica 58Eu</name>
    <dbReference type="NCBI Taxonomy" id="1348657"/>
    <lineage>
        <taxon>Bacteria</taxon>
        <taxon>Pseudomonadati</taxon>
        <taxon>Pseudomonadota</taxon>
        <taxon>Betaproteobacteria</taxon>
        <taxon>Rhodocyclales</taxon>
        <taxon>Zoogloeaceae</taxon>
        <taxon>Thauera</taxon>
    </lineage>
</organism>
<dbReference type="PANTHER" id="PTHR30055">
    <property type="entry name" value="HTH-TYPE TRANSCRIPTIONAL REGULATOR RUTR"/>
    <property type="match status" value="1"/>
</dbReference>
<dbReference type="Pfam" id="PF00440">
    <property type="entry name" value="TetR_N"/>
    <property type="match status" value="1"/>
</dbReference>
<dbReference type="InterPro" id="IPR009057">
    <property type="entry name" value="Homeodomain-like_sf"/>
</dbReference>